<reference evidence="3 4" key="1">
    <citation type="journal article" date="2008" name="Nature">
        <title>The genome of the choanoflagellate Monosiga brevicollis and the origin of metazoans.</title>
        <authorList>
            <consortium name="JGI Sequencing"/>
            <person name="King N."/>
            <person name="Westbrook M.J."/>
            <person name="Young S.L."/>
            <person name="Kuo A."/>
            <person name="Abedin M."/>
            <person name="Chapman J."/>
            <person name="Fairclough S."/>
            <person name="Hellsten U."/>
            <person name="Isogai Y."/>
            <person name="Letunic I."/>
            <person name="Marr M."/>
            <person name="Pincus D."/>
            <person name="Putnam N."/>
            <person name="Rokas A."/>
            <person name="Wright K.J."/>
            <person name="Zuzow R."/>
            <person name="Dirks W."/>
            <person name="Good M."/>
            <person name="Goodstein D."/>
            <person name="Lemons D."/>
            <person name="Li W."/>
            <person name="Lyons J.B."/>
            <person name="Morris A."/>
            <person name="Nichols S."/>
            <person name="Richter D.J."/>
            <person name="Salamov A."/>
            <person name="Bork P."/>
            <person name="Lim W.A."/>
            <person name="Manning G."/>
            <person name="Miller W.T."/>
            <person name="McGinnis W."/>
            <person name="Shapiro H."/>
            <person name="Tjian R."/>
            <person name="Grigoriev I.V."/>
            <person name="Rokhsar D."/>
        </authorList>
    </citation>
    <scope>NUCLEOTIDE SEQUENCE [LARGE SCALE GENOMIC DNA]</scope>
    <source>
        <strain evidence="4">MX1 / ATCC 50154</strain>
    </source>
</reference>
<sequence>MDEVIVPRNFHLLEELQEGEKGGRDDDGTVSWGLEQDDDIELQHWRGMIIGPPRTPFEMRIYELKIFCGPRYPDLPPEVYFRSQIHMDCVDANGKVIPGRLPVLASWTRRGTIKSVLQDLKRAMMDRRNLKLKQPAEGSAY</sequence>
<evidence type="ECO:0000259" key="2">
    <source>
        <dbReference type="PROSITE" id="PS50127"/>
    </source>
</evidence>
<keyword evidence="4" id="KW-1185">Reference proteome</keyword>
<organism evidence="3 4">
    <name type="scientific">Monosiga brevicollis</name>
    <name type="common">Choanoflagellate</name>
    <dbReference type="NCBI Taxonomy" id="81824"/>
    <lineage>
        <taxon>Eukaryota</taxon>
        <taxon>Choanoflagellata</taxon>
        <taxon>Craspedida</taxon>
        <taxon>Salpingoecidae</taxon>
        <taxon>Monosiga</taxon>
    </lineage>
</organism>
<evidence type="ECO:0000313" key="4">
    <source>
        <dbReference type="Proteomes" id="UP000001357"/>
    </source>
</evidence>
<dbReference type="RefSeq" id="XP_001743910.1">
    <property type="nucleotide sequence ID" value="XM_001743858.1"/>
</dbReference>
<dbReference type="CDD" id="cd23807">
    <property type="entry name" value="UEV_UBE2V"/>
    <property type="match status" value="1"/>
</dbReference>
<dbReference type="InterPro" id="IPR016135">
    <property type="entry name" value="UBQ-conjugating_enzyme/RWD"/>
</dbReference>
<proteinExistence type="predicted"/>
<dbReference type="GeneID" id="5889052"/>
<evidence type="ECO:0000256" key="1">
    <source>
        <dbReference type="ARBA" id="ARBA00022786"/>
    </source>
</evidence>
<dbReference type="EMBL" id="CH991545">
    <property type="protein sequence ID" value="EDQ91488.1"/>
    <property type="molecule type" value="Genomic_DNA"/>
</dbReference>
<dbReference type="Gene3D" id="3.10.110.10">
    <property type="entry name" value="Ubiquitin Conjugating Enzyme"/>
    <property type="match status" value="1"/>
</dbReference>
<dbReference type="FunCoup" id="A9UTG4">
    <property type="interactions" value="1849"/>
</dbReference>
<dbReference type="PANTHER" id="PTHR24068">
    <property type="entry name" value="UBIQUITIN-CONJUGATING ENZYME E2"/>
    <property type="match status" value="1"/>
</dbReference>
<dbReference type="SUPFAM" id="SSF54495">
    <property type="entry name" value="UBC-like"/>
    <property type="match status" value="1"/>
</dbReference>
<feature type="domain" description="UBC core" evidence="2">
    <location>
        <begin position="7"/>
        <end position="141"/>
    </location>
</feature>
<accession>A9UTG4</accession>
<protein>
    <recommendedName>
        <fullName evidence="2">UBC core domain-containing protein</fullName>
    </recommendedName>
</protein>
<dbReference type="AlphaFoldDB" id="A9UTG4"/>
<keyword evidence="1" id="KW-0833">Ubl conjugation pathway</keyword>
<dbReference type="OMA" id="GPESCSY"/>
<dbReference type="GO" id="GO:0070534">
    <property type="term" value="P:protein K63-linked ubiquitination"/>
    <property type="evidence" value="ECO:0000318"/>
    <property type="project" value="GO_Central"/>
</dbReference>
<dbReference type="eggNOG" id="KOG0896">
    <property type="taxonomic scope" value="Eukaryota"/>
</dbReference>
<gene>
    <name evidence="3" type="ORF">MONBRDRAFT_19977</name>
</gene>
<name>A9UTG4_MONBE</name>
<dbReference type="Proteomes" id="UP000001357">
    <property type="component" value="Unassembled WGS sequence"/>
</dbReference>
<dbReference type="SMART" id="SM00212">
    <property type="entry name" value="UBCc"/>
    <property type="match status" value="1"/>
</dbReference>
<dbReference type="GO" id="GO:0005634">
    <property type="term" value="C:nucleus"/>
    <property type="evidence" value="ECO:0000318"/>
    <property type="project" value="GO_Central"/>
</dbReference>
<dbReference type="GO" id="GO:0031371">
    <property type="term" value="C:ubiquitin conjugating enzyme complex"/>
    <property type="evidence" value="ECO:0000318"/>
    <property type="project" value="GO_Central"/>
</dbReference>
<dbReference type="GO" id="GO:0006301">
    <property type="term" value="P:DNA damage tolerance"/>
    <property type="evidence" value="ECO:0000318"/>
    <property type="project" value="GO_Central"/>
</dbReference>
<evidence type="ECO:0000313" key="3">
    <source>
        <dbReference type="EMBL" id="EDQ91488.1"/>
    </source>
</evidence>
<dbReference type="InterPro" id="IPR000608">
    <property type="entry name" value="UBC"/>
</dbReference>
<dbReference type="Pfam" id="PF00179">
    <property type="entry name" value="UQ_con"/>
    <property type="match status" value="1"/>
</dbReference>
<dbReference type="PROSITE" id="PS50127">
    <property type="entry name" value="UBC_2"/>
    <property type="match status" value="1"/>
</dbReference>
<dbReference type="FunFam" id="3.10.110.10:FF:000026">
    <property type="entry name" value="Ubiquitin-conjugating enzyme E2 variant"/>
    <property type="match status" value="1"/>
</dbReference>
<dbReference type="KEGG" id="mbr:MONBRDRAFT_19977"/>
<dbReference type="STRING" id="81824.A9UTG4"/>
<dbReference type="InParanoid" id="A9UTG4"/>